<feature type="region of interest" description="Disordered" evidence="5">
    <location>
        <begin position="47"/>
        <end position="110"/>
    </location>
</feature>
<dbReference type="InterPro" id="IPR056603">
    <property type="entry name" value="HTH_NPRL3"/>
</dbReference>
<feature type="compositionally biased region" description="Basic residues" evidence="5">
    <location>
        <begin position="196"/>
        <end position="208"/>
    </location>
</feature>
<dbReference type="OrthoDB" id="18648at2759"/>
<evidence type="ECO:0000256" key="4">
    <source>
        <dbReference type="RuleBase" id="RU368069"/>
    </source>
</evidence>
<dbReference type="GO" id="GO:1990130">
    <property type="term" value="C:GATOR1 complex"/>
    <property type="evidence" value="ECO:0007669"/>
    <property type="project" value="TreeGrafter"/>
</dbReference>
<comment type="function">
    <text evidence="4">Mediates inactivation of the TORC1 complex in response to amino acid starvation. Required for meiotic nuclear division.</text>
</comment>
<accession>A0A1X7R4N9</accession>
<dbReference type="PANTHER" id="PTHR13153">
    <property type="entry name" value="CGTHBA PROTEIN -14 GENE PROTEIN"/>
    <property type="match status" value="1"/>
</dbReference>
<keyword evidence="8" id="KW-1185">Reference proteome</keyword>
<feature type="region of interest" description="Disordered" evidence="5">
    <location>
        <begin position="195"/>
        <end position="265"/>
    </location>
</feature>
<dbReference type="PANTHER" id="PTHR13153:SF5">
    <property type="entry name" value="GATOR COMPLEX PROTEIN NPRL3"/>
    <property type="match status" value="1"/>
</dbReference>
<dbReference type="STRING" id="1789683.A0A1X7R4N9"/>
<sequence>MNEYLPNSYLLGIQLTISTHSGQQVVYSYPPTSVACASSVSNNFKVNKTSNKHRDEELKLQRTHDETDTSSSSSSSWSSGLSDSELSTDEADESFSSRSNETTSSTSFHERMSTEQLLDMFKTGSEAVPEVMDVQMNELFFSKENYQDIDKIFGFNSEFVAEFCTPDRDLCNTRFEFTIDEFCFLGFPIHNDSNGKWRKSKHRKHTSRKSASISHSKRKKSLTTSSIHSSGSKSGESSGIQQKQSELTEDNNANNTTLTEPEDDINDLSKSMNMFHVCFILNPPLIEYNNRVDDMYQHVVAKLSLLLRYIQSKTQFVSNECSIILKEREYVTKQSETYQELKTPWEKGKYLYERILSKSSLARALTKCVDQLHQNEIASIKIGDKMISLQIPIQNEFSTLPSNRLVEILPHSYLTSIVNRKFIERASMAYNSKVNDFKTSNLGGTYSNTDNAPRNSSDVRYLLQDDGADDDDDILDYTLLLLDDPMIILKNLESMTLNNSDLQDNNVGDVNTIILKQLIKQIQPTVPLRYYHYIITDILQIEGSNITYDILRSFALHLIYWRHARIIIPISSKYKYAVSPLLTLTATYLEESKIFKDKFPSLPSLSYFLGKLSEPDILETTKNPKASNLSKTMGHNETHIGIRPFGSLIPSKEHKGIYLGALSWLIKHGYVYQLLTFVYIRVDKKVKMHVEEDLEREGFRVKNKDKKKMKGERNMQDLSLNSLANDINTKTDAIDSNRRKNKLETVGVDNLIPNSTNNTIMNSNNVSNDDVLHFEFDDPEIQQDFTIILEPERATALEKRWLYKCVSEQSPDIQILFKKMLKYFNGKTPLELVMLKENVSRHEIKKLFQALDKFLVEVRHW</sequence>
<feature type="compositionally biased region" description="Basic and acidic residues" evidence="5">
    <location>
        <begin position="52"/>
        <end position="67"/>
    </location>
</feature>
<comment type="subcellular location">
    <subcellularLocation>
        <location evidence="4">Vacuole membrane</location>
        <topology evidence="4">Peripheral membrane protein</topology>
    </subcellularLocation>
</comment>
<dbReference type="Pfam" id="PF24064">
    <property type="entry name" value="HTH_NPRL3"/>
    <property type="match status" value="1"/>
</dbReference>
<evidence type="ECO:0000256" key="3">
    <source>
        <dbReference type="ARBA" id="ARBA00030028"/>
    </source>
</evidence>
<dbReference type="GO" id="GO:0038202">
    <property type="term" value="P:TORC1 signaling"/>
    <property type="evidence" value="ECO:0007669"/>
    <property type="project" value="TreeGrafter"/>
</dbReference>
<dbReference type="Proteomes" id="UP000196158">
    <property type="component" value="Unassembled WGS sequence"/>
</dbReference>
<dbReference type="GO" id="GO:0034198">
    <property type="term" value="P:cellular response to amino acid starvation"/>
    <property type="evidence" value="ECO:0007669"/>
    <property type="project" value="TreeGrafter"/>
</dbReference>
<comment type="similarity">
    <text evidence="1 4">Belongs to the NPR3 family.</text>
</comment>
<reference evidence="7 8" key="1">
    <citation type="submission" date="2017-04" db="EMBL/GenBank/DDBJ databases">
        <authorList>
            <person name="Afonso C.L."/>
            <person name="Miller P.J."/>
            <person name="Scott M.A."/>
            <person name="Spackman E."/>
            <person name="Goraichik I."/>
            <person name="Dimitrov K.M."/>
            <person name="Suarez D.L."/>
            <person name="Swayne D.E."/>
        </authorList>
    </citation>
    <scope>NUCLEOTIDE SEQUENCE [LARGE SCALE GENOMIC DNA]</scope>
</reference>
<dbReference type="GO" id="GO:0051321">
    <property type="term" value="P:meiotic cell cycle"/>
    <property type="evidence" value="ECO:0007669"/>
    <property type="project" value="UniProtKB-UniRule"/>
</dbReference>
<organism evidence="7 8">
    <name type="scientific">Maudiozyma saulgeensis</name>
    <dbReference type="NCBI Taxonomy" id="1789683"/>
    <lineage>
        <taxon>Eukaryota</taxon>
        <taxon>Fungi</taxon>
        <taxon>Dikarya</taxon>
        <taxon>Ascomycota</taxon>
        <taxon>Saccharomycotina</taxon>
        <taxon>Saccharomycetes</taxon>
        <taxon>Saccharomycetales</taxon>
        <taxon>Saccharomycetaceae</taxon>
        <taxon>Maudiozyma</taxon>
    </lineage>
</organism>
<evidence type="ECO:0000256" key="1">
    <source>
        <dbReference type="ARBA" id="ARBA00010546"/>
    </source>
</evidence>
<feature type="compositionally biased region" description="Polar residues" evidence="5">
    <location>
        <begin position="250"/>
        <end position="259"/>
    </location>
</feature>
<proteinExistence type="inferred from homology"/>
<dbReference type="GO" id="GO:0005774">
    <property type="term" value="C:vacuolar membrane"/>
    <property type="evidence" value="ECO:0007669"/>
    <property type="project" value="UniProtKB-SubCell"/>
</dbReference>
<evidence type="ECO:0000313" key="8">
    <source>
        <dbReference type="Proteomes" id="UP000196158"/>
    </source>
</evidence>
<protein>
    <recommendedName>
        <fullName evidence="2 4">Nitrogen permease regulator 3</fullName>
    </recommendedName>
    <alternativeName>
        <fullName evidence="3 4">Required for meiotic nuclear division protein 11</fullName>
    </alternativeName>
</protein>
<dbReference type="Pfam" id="PF03666">
    <property type="entry name" value="NPR3"/>
    <property type="match status" value="1"/>
</dbReference>
<dbReference type="AlphaFoldDB" id="A0A1X7R4N9"/>
<dbReference type="GO" id="GO:1904262">
    <property type="term" value="P:negative regulation of TORC1 signaling"/>
    <property type="evidence" value="ECO:0007669"/>
    <property type="project" value="TreeGrafter"/>
</dbReference>
<evidence type="ECO:0000256" key="2">
    <source>
        <dbReference type="ARBA" id="ARBA00017880"/>
    </source>
</evidence>
<dbReference type="GO" id="GO:0010508">
    <property type="term" value="P:positive regulation of autophagy"/>
    <property type="evidence" value="ECO:0007669"/>
    <property type="project" value="TreeGrafter"/>
</dbReference>
<feature type="compositionally biased region" description="Low complexity" evidence="5">
    <location>
        <begin position="94"/>
        <end position="107"/>
    </location>
</feature>
<evidence type="ECO:0000256" key="5">
    <source>
        <dbReference type="SAM" id="MobiDB-lite"/>
    </source>
</evidence>
<feature type="domain" description="GATOR1 complex protein NPRL3 C-terminal HTH" evidence="6">
    <location>
        <begin position="795"/>
        <end position="856"/>
    </location>
</feature>
<keyword evidence="4" id="KW-0732">Signal</keyword>
<dbReference type="InterPro" id="IPR005365">
    <property type="entry name" value="Npr3"/>
</dbReference>
<evidence type="ECO:0000313" key="7">
    <source>
        <dbReference type="EMBL" id="SMN20449.1"/>
    </source>
</evidence>
<feature type="compositionally biased region" description="Low complexity" evidence="5">
    <location>
        <begin position="225"/>
        <end position="245"/>
    </location>
</feature>
<keyword evidence="4" id="KW-0469">Meiosis</keyword>
<evidence type="ECO:0000259" key="6">
    <source>
        <dbReference type="Pfam" id="PF24064"/>
    </source>
</evidence>
<dbReference type="EMBL" id="FXLY01000005">
    <property type="protein sequence ID" value="SMN20449.1"/>
    <property type="molecule type" value="Genomic_DNA"/>
</dbReference>
<feature type="compositionally biased region" description="Low complexity" evidence="5">
    <location>
        <begin position="69"/>
        <end position="85"/>
    </location>
</feature>
<gene>
    <name evidence="7" type="ORF">KASA_0N04301G</name>
</gene>
<name>A0A1X7R4N9_9SACH</name>